<evidence type="ECO:0000313" key="2">
    <source>
        <dbReference type="EMBL" id="KEF40127.1"/>
    </source>
</evidence>
<dbReference type="Proteomes" id="UP000027936">
    <property type="component" value="Unassembled WGS sequence"/>
</dbReference>
<dbReference type="RefSeq" id="WP_035192452.1">
    <property type="nucleotide sequence ID" value="NZ_JJRY01000001.1"/>
</dbReference>
<organism evidence="2 3">
    <name type="scientific">Schinkia azotoformans MEV2011</name>
    <dbReference type="NCBI Taxonomy" id="1348973"/>
    <lineage>
        <taxon>Bacteria</taxon>
        <taxon>Bacillati</taxon>
        <taxon>Bacillota</taxon>
        <taxon>Bacilli</taxon>
        <taxon>Bacillales</taxon>
        <taxon>Bacillaceae</taxon>
        <taxon>Calidifontibacillus/Schinkia group</taxon>
        <taxon>Schinkia</taxon>
    </lineage>
</organism>
<feature type="transmembrane region" description="Helical" evidence="1">
    <location>
        <begin position="45"/>
        <end position="63"/>
    </location>
</feature>
<evidence type="ECO:0000313" key="3">
    <source>
        <dbReference type="Proteomes" id="UP000027936"/>
    </source>
</evidence>
<feature type="transmembrane region" description="Helical" evidence="1">
    <location>
        <begin position="115"/>
        <end position="136"/>
    </location>
</feature>
<keyword evidence="1" id="KW-0472">Membrane</keyword>
<comment type="caution">
    <text evidence="2">The sequence shown here is derived from an EMBL/GenBank/DDBJ whole genome shotgun (WGS) entry which is preliminary data.</text>
</comment>
<reference evidence="2 3" key="1">
    <citation type="submission" date="2014-04" db="EMBL/GenBank/DDBJ databases">
        <title>Draft genome sequence of Bacillus azotoformans MEV2011, a (co-) denitrifying strain unable to grow in the presence of oxygen.</title>
        <authorList>
            <person name="Nielsen M."/>
            <person name="Schreiber L."/>
            <person name="Finster K."/>
            <person name="Schramm A."/>
        </authorList>
    </citation>
    <scope>NUCLEOTIDE SEQUENCE [LARGE SCALE GENOMIC DNA]</scope>
    <source>
        <strain evidence="2 3">MEV2011</strain>
    </source>
</reference>
<proteinExistence type="predicted"/>
<evidence type="ECO:0000256" key="1">
    <source>
        <dbReference type="SAM" id="Phobius"/>
    </source>
</evidence>
<accession>A0A072NSE3</accession>
<dbReference type="PATRIC" id="fig|1348973.3.peg.137"/>
<dbReference type="OrthoDB" id="2736066at2"/>
<dbReference type="EMBL" id="JJRY01000001">
    <property type="protein sequence ID" value="KEF40127.1"/>
    <property type="molecule type" value="Genomic_DNA"/>
</dbReference>
<gene>
    <name evidence="2" type="ORF">M670_00142</name>
</gene>
<feature type="transmembrane region" description="Helical" evidence="1">
    <location>
        <begin position="142"/>
        <end position="158"/>
    </location>
</feature>
<protein>
    <submittedName>
        <fullName evidence="2">Uncharacterized protein</fullName>
    </submittedName>
</protein>
<keyword evidence="1" id="KW-1133">Transmembrane helix</keyword>
<feature type="transmembrane region" description="Helical" evidence="1">
    <location>
        <begin position="12"/>
        <end position="33"/>
    </location>
</feature>
<name>A0A072NSE3_SCHAZ</name>
<keyword evidence="1" id="KW-0812">Transmembrane</keyword>
<sequence length="181" mass="21946">MNFDTKYLVRWGIPGWIMLLTLFPYLFITYYSIFKEIFKLSAVDILTIGAALTFLGVPLGYILNQIHHSLFWVIIKCFDWNKYFKEEVHVEENHLMKCDFKKERYRYLLSKKHEVGSVMVSFIISWLVILLTNLNYNNEKWAWIYFAIVSFLTVMFIFNRNYSSKNVHYYFYNYLLNKSKK</sequence>
<dbReference type="AlphaFoldDB" id="A0A072NSE3"/>